<evidence type="ECO:0000313" key="7">
    <source>
        <dbReference type="Proteomes" id="UP001201163"/>
    </source>
</evidence>
<proteinExistence type="predicted"/>
<organism evidence="6 7">
    <name type="scientific">Lactarius akahatsu</name>
    <dbReference type="NCBI Taxonomy" id="416441"/>
    <lineage>
        <taxon>Eukaryota</taxon>
        <taxon>Fungi</taxon>
        <taxon>Dikarya</taxon>
        <taxon>Basidiomycota</taxon>
        <taxon>Agaricomycotina</taxon>
        <taxon>Agaricomycetes</taxon>
        <taxon>Russulales</taxon>
        <taxon>Russulaceae</taxon>
        <taxon>Lactarius</taxon>
    </lineage>
</organism>
<evidence type="ECO:0000256" key="1">
    <source>
        <dbReference type="ARBA" id="ARBA00022737"/>
    </source>
</evidence>
<dbReference type="InterPro" id="IPR054471">
    <property type="entry name" value="GPIID_WHD"/>
</dbReference>
<gene>
    <name evidence="6" type="ORF">EDB92DRAFT_1822402</name>
</gene>
<evidence type="ECO:0000259" key="4">
    <source>
        <dbReference type="Pfam" id="PF22939"/>
    </source>
</evidence>
<sequence>MSQSPTPVSIPQAPATTPSESSSNIESIFDAALKSYKKKTKKDLKKHDLFKQLETCDSPAAILAVFQAARFDFSPTASDDRLKKWLAPTINVLSVFSGALVGEGIALVFPPAKLVFAGVGVLLLAAKDVIASQDILVDIFGRIESFFIRLEIYTEVPLTPAMTDKMVEITVEILGILATATKEMGQSRAKRFLKKVAGWTDLEDGLKKLDKLTNEEVVMASVQVLKVTHIIDSKVDDVKRNQLRESLRKWQSPPDPSTNHNIAGDRQHEGTAEWFFESSQFENWKLTGSLLWIHGKPGSGKSVLCSAIINNITTLCEAGSASMAYFYFDFRDVDKKARRNLLPSLLIQLSTCSDAFCDILSRLYETHDKGARQPSDKALIQCLKEMLTLPNQDALDECPDTSGVPSARKQVLDLLKDLVSLRLSNIHIGVTSRPEADIRDALESLASQTVSLQDERGQKKDISSYVRSVVYSESSIFMRRWREEDKEHVIETLSERADGMFRWVFCQLEVLQKCLPQNVQRVLRELPNTLDETYERMLREIGKVNPDQAYRLLQCLTVATRPLYVDELAEVLALDFNRTKAGIPVLNSDWRWDDEQQGVLSTCSSLIVVVVVVDDGYSETRVVQFAHFSVKEFLTSDRLAKLAADCSRFHIRPEPAHTVIAQACLAILLRSNCNDTAESDSPLFDYAAEHWVDHAQFESVSLHVEDGMRRLFDPTKPYFPAWLESFNIDRPWHSFVTDNLSLDDSDISHRHRFYLKPDPPNEGYAPLCLYYAALCGFRDLTKHLIVEYPQHVNARSYYTSMMRTSILVTEVILYCTPHRRTGQWKSHNGYSVSAQMRMRN</sequence>
<dbReference type="InterPro" id="IPR027417">
    <property type="entry name" value="P-loop_NTPase"/>
</dbReference>
<dbReference type="PANTHER" id="PTHR10039:SF16">
    <property type="entry name" value="GPI INOSITOL-DEACYLASE"/>
    <property type="match status" value="1"/>
</dbReference>
<feature type="domain" description="Fungal STAND N-terminal Goodbye" evidence="3">
    <location>
        <begin position="29"/>
        <end position="153"/>
    </location>
</feature>
<dbReference type="InterPro" id="IPR056884">
    <property type="entry name" value="NPHP3-like_N"/>
</dbReference>
<accession>A0AAD4Q737</accession>
<dbReference type="Pfam" id="PF24883">
    <property type="entry name" value="NPHP3_N"/>
    <property type="match status" value="1"/>
</dbReference>
<keyword evidence="1" id="KW-0677">Repeat</keyword>
<dbReference type="EMBL" id="JAKELL010000319">
    <property type="protein sequence ID" value="KAH8977361.1"/>
    <property type="molecule type" value="Genomic_DNA"/>
</dbReference>
<evidence type="ECO:0008006" key="8">
    <source>
        <dbReference type="Google" id="ProtNLM"/>
    </source>
</evidence>
<dbReference type="Pfam" id="PF22939">
    <property type="entry name" value="WHD_GPIID"/>
    <property type="match status" value="1"/>
</dbReference>
<feature type="domain" description="Nephrocystin 3-like N-terminal" evidence="5">
    <location>
        <begin position="270"/>
        <end position="433"/>
    </location>
</feature>
<evidence type="ECO:0000313" key="6">
    <source>
        <dbReference type="EMBL" id="KAH8977361.1"/>
    </source>
</evidence>
<dbReference type="Pfam" id="PF17109">
    <property type="entry name" value="Goodbye"/>
    <property type="match status" value="1"/>
</dbReference>
<dbReference type="InterPro" id="IPR031350">
    <property type="entry name" value="Goodbye_dom"/>
</dbReference>
<evidence type="ECO:0000256" key="2">
    <source>
        <dbReference type="SAM" id="MobiDB-lite"/>
    </source>
</evidence>
<feature type="domain" description="GPI inositol-deacylase winged helix" evidence="4">
    <location>
        <begin position="547"/>
        <end position="640"/>
    </location>
</feature>
<comment type="caution">
    <text evidence="6">The sequence shown here is derived from an EMBL/GenBank/DDBJ whole genome shotgun (WGS) entry which is preliminary data.</text>
</comment>
<dbReference type="Proteomes" id="UP001201163">
    <property type="component" value="Unassembled WGS sequence"/>
</dbReference>
<dbReference type="SUPFAM" id="SSF52540">
    <property type="entry name" value="P-loop containing nucleoside triphosphate hydrolases"/>
    <property type="match status" value="1"/>
</dbReference>
<evidence type="ECO:0000259" key="3">
    <source>
        <dbReference type="Pfam" id="PF17109"/>
    </source>
</evidence>
<dbReference type="AlphaFoldDB" id="A0AAD4Q737"/>
<feature type="region of interest" description="Disordered" evidence="2">
    <location>
        <begin position="1"/>
        <end position="24"/>
    </location>
</feature>
<dbReference type="PANTHER" id="PTHR10039">
    <property type="entry name" value="AMELOGENIN"/>
    <property type="match status" value="1"/>
</dbReference>
<protein>
    <recommendedName>
        <fullName evidence="8">NACHT domain-containing protein</fullName>
    </recommendedName>
</protein>
<keyword evidence="7" id="KW-1185">Reference proteome</keyword>
<reference evidence="6" key="1">
    <citation type="submission" date="2022-01" db="EMBL/GenBank/DDBJ databases">
        <title>Comparative genomics reveals a dynamic genome evolution in the ectomycorrhizal milk-cap (Lactarius) mushrooms.</title>
        <authorList>
            <consortium name="DOE Joint Genome Institute"/>
            <person name="Lebreton A."/>
            <person name="Tang N."/>
            <person name="Kuo A."/>
            <person name="LaButti K."/>
            <person name="Drula E."/>
            <person name="Barry K."/>
            <person name="Clum A."/>
            <person name="Lipzen A."/>
            <person name="Mousain D."/>
            <person name="Ng V."/>
            <person name="Wang R."/>
            <person name="Wang X."/>
            <person name="Dai Y."/>
            <person name="Henrissat B."/>
            <person name="Grigoriev I.V."/>
            <person name="Guerin-Laguette A."/>
            <person name="Yu F."/>
            <person name="Martin F.M."/>
        </authorList>
    </citation>
    <scope>NUCLEOTIDE SEQUENCE</scope>
    <source>
        <strain evidence="6">QP</strain>
    </source>
</reference>
<name>A0AAD4Q737_9AGAM</name>
<evidence type="ECO:0000259" key="5">
    <source>
        <dbReference type="Pfam" id="PF24883"/>
    </source>
</evidence>
<dbReference type="Gene3D" id="3.40.50.300">
    <property type="entry name" value="P-loop containing nucleotide triphosphate hydrolases"/>
    <property type="match status" value="1"/>
</dbReference>